<evidence type="ECO:0000256" key="1">
    <source>
        <dbReference type="ARBA" id="ARBA00004141"/>
    </source>
</evidence>
<dbReference type="Proteomes" id="UP001526430">
    <property type="component" value="Unassembled WGS sequence"/>
</dbReference>
<protein>
    <submittedName>
        <fullName evidence="7">GTPase domain-containing protein</fullName>
    </submittedName>
</protein>
<dbReference type="SUPFAM" id="SSF52540">
    <property type="entry name" value="P-loop containing nucleoside triphosphate hydrolases"/>
    <property type="match status" value="1"/>
</dbReference>
<dbReference type="Pfam" id="PF01926">
    <property type="entry name" value="MMR_HSR1"/>
    <property type="match status" value="1"/>
</dbReference>
<comment type="caution">
    <text evidence="7">The sequence shown here is derived from an EMBL/GenBank/DDBJ whole genome shotgun (WGS) entry which is preliminary data.</text>
</comment>
<feature type="domain" description="G" evidence="6">
    <location>
        <begin position="37"/>
        <end position="130"/>
    </location>
</feature>
<evidence type="ECO:0000256" key="2">
    <source>
        <dbReference type="ARBA" id="ARBA00022692"/>
    </source>
</evidence>
<keyword evidence="2 5" id="KW-0812">Transmembrane</keyword>
<sequence>MWNRLNRLWREVEDALLARRVEDRARQAAEATAPVIWMLGKTQAGKTAIVAALTGDSRAEIGQGFAPCTRESRLYDVPSEAPVVRFLDTRGLGEARYDPAEDIAFCEAQAHLLLAVMQASDPDQGAVLRVVREARRRHPEWPLVVAQTGLHRLYPPGVTHAETWDEAAAPEALRRALEVQRRLFDGLGARFVPLDFTEEEAGLSPRLYRVEALREALETASAEVAVALRRIDTDEGQDRLVRQARRTVYAYAALAGGAGAVPVPLAGLGGLATLQALMLRALAERFGVTWTRRDWAEFIGSLGTGSLLGVALRYGLAEAFKLLPGLGTVLAGAANAAAAAALTTALGEAAIAYLSRRRLGEAASARELREVFAATLRGAWAR</sequence>
<keyword evidence="8" id="KW-1185">Reference proteome</keyword>
<feature type="transmembrane region" description="Helical" evidence="5">
    <location>
        <begin position="295"/>
        <end position="316"/>
    </location>
</feature>
<evidence type="ECO:0000256" key="5">
    <source>
        <dbReference type="SAM" id="Phobius"/>
    </source>
</evidence>
<dbReference type="InterPro" id="IPR006073">
    <property type="entry name" value="GTP-bd"/>
</dbReference>
<feature type="transmembrane region" description="Helical" evidence="5">
    <location>
        <begin position="248"/>
        <end position="274"/>
    </location>
</feature>
<evidence type="ECO:0000256" key="3">
    <source>
        <dbReference type="ARBA" id="ARBA00022989"/>
    </source>
</evidence>
<dbReference type="CDD" id="cd00882">
    <property type="entry name" value="Ras_like_GTPase"/>
    <property type="match status" value="1"/>
</dbReference>
<keyword evidence="3 5" id="KW-1133">Transmembrane helix</keyword>
<organism evidence="7 8">
    <name type="scientific">Sabulicella glaciei</name>
    <dbReference type="NCBI Taxonomy" id="2984948"/>
    <lineage>
        <taxon>Bacteria</taxon>
        <taxon>Pseudomonadati</taxon>
        <taxon>Pseudomonadota</taxon>
        <taxon>Alphaproteobacteria</taxon>
        <taxon>Acetobacterales</taxon>
        <taxon>Acetobacteraceae</taxon>
        <taxon>Sabulicella</taxon>
    </lineage>
</organism>
<name>A0ABT3P0P5_9PROT</name>
<keyword evidence="4 5" id="KW-0472">Membrane</keyword>
<evidence type="ECO:0000313" key="7">
    <source>
        <dbReference type="EMBL" id="MCW8087977.1"/>
    </source>
</evidence>
<comment type="subcellular location">
    <subcellularLocation>
        <location evidence="1">Membrane</location>
        <topology evidence="1">Multi-pass membrane protein</topology>
    </subcellularLocation>
</comment>
<dbReference type="EMBL" id="JAPFQI010000024">
    <property type="protein sequence ID" value="MCW8087977.1"/>
    <property type="molecule type" value="Genomic_DNA"/>
</dbReference>
<dbReference type="Pfam" id="PF05128">
    <property type="entry name" value="DUF697"/>
    <property type="match status" value="1"/>
</dbReference>
<evidence type="ECO:0000259" key="6">
    <source>
        <dbReference type="Pfam" id="PF01926"/>
    </source>
</evidence>
<gene>
    <name evidence="7" type="ORF">OF850_20445</name>
</gene>
<evidence type="ECO:0000313" key="8">
    <source>
        <dbReference type="Proteomes" id="UP001526430"/>
    </source>
</evidence>
<dbReference type="InterPro" id="IPR027417">
    <property type="entry name" value="P-loop_NTPase"/>
</dbReference>
<dbReference type="InterPro" id="IPR021147">
    <property type="entry name" value="DUF697"/>
</dbReference>
<dbReference type="Gene3D" id="3.40.50.300">
    <property type="entry name" value="P-loop containing nucleotide triphosphate hydrolases"/>
    <property type="match status" value="1"/>
</dbReference>
<accession>A0ABT3P0P5</accession>
<reference evidence="7 8" key="1">
    <citation type="submission" date="2022-10" db="EMBL/GenBank/DDBJ databases">
        <title>Roseococcus glaciei nov., sp. nov., isolated from glacier.</title>
        <authorList>
            <person name="Liu Q."/>
            <person name="Xin Y.-H."/>
        </authorList>
    </citation>
    <scope>NUCLEOTIDE SEQUENCE [LARGE SCALE GENOMIC DNA]</scope>
    <source>
        <strain evidence="7 8">MDT2-1-1</strain>
    </source>
</reference>
<proteinExistence type="predicted"/>
<evidence type="ECO:0000256" key="4">
    <source>
        <dbReference type="ARBA" id="ARBA00023136"/>
    </source>
</evidence>
<feature type="transmembrane region" description="Helical" evidence="5">
    <location>
        <begin position="328"/>
        <end position="354"/>
    </location>
</feature>